<dbReference type="PANTHER" id="PTHR42852:SF6">
    <property type="entry name" value="THIOL:DISULFIDE INTERCHANGE PROTEIN DSBE"/>
    <property type="match status" value="1"/>
</dbReference>
<keyword evidence="4" id="KW-0676">Redox-active center</keyword>
<protein>
    <submittedName>
        <fullName evidence="7">TlpA family protein disulfide reductase</fullName>
    </submittedName>
</protein>
<evidence type="ECO:0000313" key="7">
    <source>
        <dbReference type="EMBL" id="MBF9221047.1"/>
    </source>
</evidence>
<dbReference type="PANTHER" id="PTHR42852">
    <property type="entry name" value="THIOL:DISULFIDE INTERCHANGE PROTEIN DSBE"/>
    <property type="match status" value="1"/>
</dbReference>
<dbReference type="Proteomes" id="UP000618931">
    <property type="component" value="Unassembled WGS sequence"/>
</dbReference>
<evidence type="ECO:0000256" key="3">
    <source>
        <dbReference type="ARBA" id="ARBA00023157"/>
    </source>
</evidence>
<feature type="chain" id="PRO_5046069857" evidence="5">
    <location>
        <begin position="21"/>
        <end position="485"/>
    </location>
</feature>
<gene>
    <name evidence="7" type="ORF">I2H31_08025</name>
</gene>
<evidence type="ECO:0000256" key="1">
    <source>
        <dbReference type="ARBA" id="ARBA00004196"/>
    </source>
</evidence>
<dbReference type="Gene3D" id="3.40.30.10">
    <property type="entry name" value="Glutaredoxin"/>
    <property type="match status" value="1"/>
</dbReference>
<comment type="caution">
    <text evidence="7">The sequence shown here is derived from an EMBL/GenBank/DDBJ whole genome shotgun (WGS) entry which is preliminary data.</text>
</comment>
<keyword evidence="2" id="KW-0201">Cytochrome c-type biogenesis</keyword>
<comment type="subcellular location">
    <subcellularLocation>
        <location evidence="1">Cell envelope</location>
    </subcellularLocation>
</comment>
<dbReference type="InterPro" id="IPR013766">
    <property type="entry name" value="Thioredoxin_domain"/>
</dbReference>
<evidence type="ECO:0000259" key="6">
    <source>
        <dbReference type="PROSITE" id="PS51352"/>
    </source>
</evidence>
<keyword evidence="5" id="KW-0732">Signal</keyword>
<feature type="domain" description="Thioredoxin" evidence="6">
    <location>
        <begin position="338"/>
        <end position="484"/>
    </location>
</feature>
<dbReference type="InterPro" id="IPR036249">
    <property type="entry name" value="Thioredoxin-like_sf"/>
</dbReference>
<evidence type="ECO:0000256" key="5">
    <source>
        <dbReference type="SAM" id="SignalP"/>
    </source>
</evidence>
<evidence type="ECO:0000256" key="2">
    <source>
        <dbReference type="ARBA" id="ARBA00022748"/>
    </source>
</evidence>
<dbReference type="CDD" id="cd02966">
    <property type="entry name" value="TlpA_like_family"/>
    <property type="match status" value="1"/>
</dbReference>
<keyword evidence="8" id="KW-1185">Reference proteome</keyword>
<evidence type="ECO:0000256" key="4">
    <source>
        <dbReference type="ARBA" id="ARBA00023284"/>
    </source>
</evidence>
<sequence length="485" mass="52391">MLRLMVLVVPLAGGFSSARATTVVSGHVTHPQGKTVAISYGLEPLSWRPLHRVVARLDAKGDFTVTLPGLTAPTEGEFAHGEETSRLFLTPGDHLRLTIDPTKFDETIRFTGTGANANNFLAQSYLRFDDDDKYLASPLSAVTMTTAMPAQMQARIAAFQKKRLAFLKTYAATHPLPAVFRAYARQHAAFEAADNLLTYPIIREFMKQQTPKGEAVPANLSAALPANYYAPLAALRPAQDSALAMSNGKLIAFLDSYAANKFEPNDSIPTGHELYARATRQFGEGPVRDLAVAKYLTNLLAEHDASQATPLLAAFRQLNRDSAYARAIRDTYQKNLKVSAGAPAPAFVAQDAAGKPVTLADFRGKVVYVDFWASWCGPCLAEMPASTVLKKQFEGKDVVFLYLSVDADVAAWKKALAKHPLASPNSVHARVPGHDFDGPVQAAYLINAIPRYYLIGRDGRILDGHAGRPSAGEATVAALNAALAK</sequence>
<dbReference type="InterPro" id="IPR050553">
    <property type="entry name" value="Thioredoxin_ResA/DsbE_sf"/>
</dbReference>
<dbReference type="Pfam" id="PF08534">
    <property type="entry name" value="Redoxin"/>
    <property type="match status" value="1"/>
</dbReference>
<feature type="signal peptide" evidence="5">
    <location>
        <begin position="1"/>
        <end position="20"/>
    </location>
</feature>
<proteinExistence type="predicted"/>
<organism evidence="7 8">
    <name type="scientific">Hymenobacter ruricola</name>
    <dbReference type="NCBI Taxonomy" id="2791023"/>
    <lineage>
        <taxon>Bacteria</taxon>
        <taxon>Pseudomonadati</taxon>
        <taxon>Bacteroidota</taxon>
        <taxon>Cytophagia</taxon>
        <taxon>Cytophagales</taxon>
        <taxon>Hymenobacteraceae</taxon>
        <taxon>Hymenobacter</taxon>
    </lineage>
</organism>
<dbReference type="PROSITE" id="PS51352">
    <property type="entry name" value="THIOREDOXIN_2"/>
    <property type="match status" value="1"/>
</dbReference>
<accession>A0ABS0I2B6</accession>
<evidence type="ECO:0000313" key="8">
    <source>
        <dbReference type="Proteomes" id="UP000618931"/>
    </source>
</evidence>
<reference evidence="7 8" key="1">
    <citation type="submission" date="2020-11" db="EMBL/GenBank/DDBJ databases">
        <authorList>
            <person name="Kim M.K."/>
        </authorList>
    </citation>
    <scope>NUCLEOTIDE SEQUENCE [LARGE SCALE GENOMIC DNA]</scope>
    <source>
        <strain evidence="7 8">BT662</strain>
    </source>
</reference>
<keyword evidence="3" id="KW-1015">Disulfide bond</keyword>
<dbReference type="InterPro" id="IPR013740">
    <property type="entry name" value="Redoxin"/>
</dbReference>
<dbReference type="SUPFAM" id="SSF52833">
    <property type="entry name" value="Thioredoxin-like"/>
    <property type="match status" value="1"/>
</dbReference>
<name>A0ABS0I2B6_9BACT</name>
<dbReference type="EMBL" id="JADQDM010000002">
    <property type="protein sequence ID" value="MBF9221047.1"/>
    <property type="molecule type" value="Genomic_DNA"/>
</dbReference>